<dbReference type="Proteomes" id="UP000284296">
    <property type="component" value="Unassembled WGS sequence"/>
</dbReference>
<dbReference type="EMBL" id="QRXG01000029">
    <property type="protein sequence ID" value="RGT79286.1"/>
    <property type="molecule type" value="Genomic_DNA"/>
</dbReference>
<dbReference type="AlphaFoldDB" id="A0A412Q0R8"/>
<organism evidence="1 2">
    <name type="scientific">Agathobacter rectalis</name>
    <dbReference type="NCBI Taxonomy" id="39491"/>
    <lineage>
        <taxon>Bacteria</taxon>
        <taxon>Bacillati</taxon>
        <taxon>Bacillota</taxon>
        <taxon>Clostridia</taxon>
        <taxon>Lachnospirales</taxon>
        <taxon>Lachnospiraceae</taxon>
        <taxon>Agathobacter</taxon>
    </lineage>
</organism>
<proteinExistence type="predicted"/>
<protein>
    <recommendedName>
        <fullName evidence="3">Transposase domain-containing protein</fullName>
    </recommendedName>
</protein>
<gene>
    <name evidence="1" type="ORF">DWX06_13315</name>
</gene>
<accession>A0A412Q0R8</accession>
<evidence type="ECO:0000313" key="1">
    <source>
        <dbReference type="EMBL" id="RGT79286.1"/>
    </source>
</evidence>
<evidence type="ECO:0008006" key="3">
    <source>
        <dbReference type="Google" id="ProtNLM"/>
    </source>
</evidence>
<evidence type="ECO:0000313" key="2">
    <source>
        <dbReference type="Proteomes" id="UP000284296"/>
    </source>
</evidence>
<sequence length="43" mass="4996">MDPLSYLTYLLENRPNADMSDDELKPLAPWNEAARKQCENNVE</sequence>
<name>A0A412Q0R8_9FIRM</name>
<comment type="caution">
    <text evidence="1">The sequence shown here is derived from an EMBL/GenBank/DDBJ whole genome shotgun (WGS) entry which is preliminary data.</text>
</comment>
<reference evidence="1 2" key="1">
    <citation type="submission" date="2018-08" db="EMBL/GenBank/DDBJ databases">
        <title>A genome reference for cultivated species of the human gut microbiota.</title>
        <authorList>
            <person name="Zou Y."/>
            <person name="Xue W."/>
            <person name="Luo G."/>
        </authorList>
    </citation>
    <scope>NUCLEOTIDE SEQUENCE [LARGE SCALE GENOMIC DNA]</scope>
    <source>
        <strain evidence="1 2">AF18-16LB</strain>
    </source>
</reference>